<organism evidence="9 10">
    <name type="scientific">Phytophthora infestans</name>
    <name type="common">Potato late blight agent</name>
    <name type="synonym">Botrytis infestans</name>
    <dbReference type="NCBI Taxonomy" id="4787"/>
    <lineage>
        <taxon>Eukaryota</taxon>
        <taxon>Sar</taxon>
        <taxon>Stramenopiles</taxon>
        <taxon>Oomycota</taxon>
        <taxon>Peronosporomycetes</taxon>
        <taxon>Peronosporales</taxon>
        <taxon>Peronosporaceae</taxon>
        <taxon>Phytophthora</taxon>
    </lineage>
</organism>
<evidence type="ECO:0000256" key="3">
    <source>
        <dbReference type="ARBA" id="ARBA00022475"/>
    </source>
</evidence>
<dbReference type="Pfam" id="PF13520">
    <property type="entry name" value="AA_permease_2"/>
    <property type="match status" value="1"/>
</dbReference>
<comment type="caution">
    <text evidence="9">The sequence shown here is derived from an EMBL/GenBank/DDBJ whole genome shotgun (WGS) entry which is preliminary data.</text>
</comment>
<comment type="subcellular location">
    <subcellularLocation>
        <location evidence="1">Cell membrane</location>
        <topology evidence="1">Multi-pass membrane protein</topology>
    </subcellularLocation>
</comment>
<keyword evidence="6 8" id="KW-0472">Membrane</keyword>
<dbReference type="GO" id="GO:0005886">
    <property type="term" value="C:plasma membrane"/>
    <property type="evidence" value="ECO:0007669"/>
    <property type="project" value="UniProtKB-SubCell"/>
</dbReference>
<evidence type="ECO:0000313" key="10">
    <source>
        <dbReference type="Proteomes" id="UP000704712"/>
    </source>
</evidence>
<comment type="similarity">
    <text evidence="7">Belongs to the amino acid-polyamine-organocation (APC) superfamily. Polyamine:cation symporter (PHS) (TC 2.A.3.12) family.</text>
</comment>
<feature type="transmembrane region" description="Helical" evidence="8">
    <location>
        <begin position="49"/>
        <end position="71"/>
    </location>
</feature>
<evidence type="ECO:0000256" key="1">
    <source>
        <dbReference type="ARBA" id="ARBA00004651"/>
    </source>
</evidence>
<protein>
    <submittedName>
        <fullName evidence="9">Amino acid permease</fullName>
    </submittedName>
</protein>
<evidence type="ECO:0000256" key="4">
    <source>
        <dbReference type="ARBA" id="ARBA00022692"/>
    </source>
</evidence>
<dbReference type="InterPro" id="IPR044566">
    <property type="entry name" value="RMV1-like"/>
</dbReference>
<accession>A0A8S9UQL3</accession>
<feature type="transmembrane region" description="Helical" evidence="8">
    <location>
        <begin position="147"/>
        <end position="165"/>
    </location>
</feature>
<evidence type="ECO:0000256" key="6">
    <source>
        <dbReference type="ARBA" id="ARBA00023136"/>
    </source>
</evidence>
<gene>
    <name evidence="9" type="ORF">GN958_ATG07546</name>
</gene>
<dbReference type="PANTHER" id="PTHR45826:SF2">
    <property type="entry name" value="AMINO ACID TRANSPORTER"/>
    <property type="match status" value="1"/>
</dbReference>
<dbReference type="EMBL" id="JAACNO010001059">
    <property type="protein sequence ID" value="KAF4143185.1"/>
    <property type="molecule type" value="Genomic_DNA"/>
</dbReference>
<keyword evidence="5 8" id="KW-1133">Transmembrane helix</keyword>
<keyword evidence="4 8" id="KW-0812">Transmembrane</keyword>
<sequence>MEWPPAHFHQVEIDWSTLINTLFWNFNGAVGMSVFGGEVRNPGQTYPRAMLISVLLIALTYLMPLFGAIVFNSPNWTTWDDGSFSSIASAIGSTVLSTWIMLASFGSNAGMYIAELFCESFQIMGMAQNELAPAIFKARNKRFNTPHNAVFASLIVILILIELDFSDVVNMTNALSAYYQMLIFAAFIKLRYTHAELKRPYKVPGSNPLLLLGLLISTALLVYIVVDVFFTLAPAMIVTLAGFAYANWKRFTRVQFENLSMDGK</sequence>
<feature type="transmembrane region" description="Helical" evidence="8">
    <location>
        <begin position="171"/>
        <end position="188"/>
    </location>
</feature>
<evidence type="ECO:0000313" key="9">
    <source>
        <dbReference type="EMBL" id="KAF4143185.1"/>
    </source>
</evidence>
<dbReference type="PANTHER" id="PTHR45826">
    <property type="entry name" value="POLYAMINE TRANSPORTER PUT1"/>
    <property type="match status" value="1"/>
</dbReference>
<feature type="transmembrane region" description="Helical" evidence="8">
    <location>
        <begin position="15"/>
        <end position="37"/>
    </location>
</feature>
<feature type="transmembrane region" description="Helical" evidence="8">
    <location>
        <begin position="83"/>
        <end position="102"/>
    </location>
</feature>
<feature type="transmembrane region" description="Helical" evidence="8">
    <location>
        <begin position="209"/>
        <end position="226"/>
    </location>
</feature>
<proteinExistence type="inferred from homology"/>
<dbReference type="GO" id="GO:0015203">
    <property type="term" value="F:polyamine transmembrane transporter activity"/>
    <property type="evidence" value="ECO:0007669"/>
    <property type="project" value="UniProtKB-ARBA"/>
</dbReference>
<keyword evidence="2" id="KW-0813">Transport</keyword>
<keyword evidence="3" id="KW-1003">Cell membrane</keyword>
<name>A0A8S9UQL3_PHYIN</name>
<dbReference type="AlphaFoldDB" id="A0A8S9UQL3"/>
<dbReference type="Gene3D" id="1.20.1740.10">
    <property type="entry name" value="Amino acid/polyamine transporter I"/>
    <property type="match status" value="1"/>
</dbReference>
<feature type="transmembrane region" description="Helical" evidence="8">
    <location>
        <begin position="232"/>
        <end position="248"/>
    </location>
</feature>
<reference evidence="9" key="1">
    <citation type="submission" date="2020-03" db="EMBL/GenBank/DDBJ databases">
        <title>Hybrid Assembly of Korean Phytophthora infestans isolates.</title>
        <authorList>
            <person name="Prokchorchik M."/>
            <person name="Lee Y."/>
            <person name="Seo J."/>
            <person name="Cho J.-H."/>
            <person name="Park Y.-E."/>
            <person name="Jang D.-C."/>
            <person name="Im J.-S."/>
            <person name="Choi J.-G."/>
            <person name="Park H.-J."/>
            <person name="Lee G.-B."/>
            <person name="Lee Y.-G."/>
            <person name="Hong S.-Y."/>
            <person name="Cho K."/>
            <person name="Sohn K.H."/>
        </authorList>
    </citation>
    <scope>NUCLEOTIDE SEQUENCE</scope>
    <source>
        <strain evidence="9">KR_2_A2</strain>
    </source>
</reference>
<evidence type="ECO:0000256" key="2">
    <source>
        <dbReference type="ARBA" id="ARBA00022448"/>
    </source>
</evidence>
<evidence type="ECO:0000256" key="7">
    <source>
        <dbReference type="ARBA" id="ARBA00024041"/>
    </source>
</evidence>
<dbReference type="Proteomes" id="UP000704712">
    <property type="component" value="Unassembled WGS sequence"/>
</dbReference>
<dbReference type="InterPro" id="IPR002293">
    <property type="entry name" value="AA/rel_permease1"/>
</dbReference>
<evidence type="ECO:0000256" key="5">
    <source>
        <dbReference type="ARBA" id="ARBA00022989"/>
    </source>
</evidence>
<evidence type="ECO:0000256" key="8">
    <source>
        <dbReference type="SAM" id="Phobius"/>
    </source>
</evidence>